<protein>
    <submittedName>
        <fullName evidence="1">Uncharacterized protein</fullName>
    </submittedName>
</protein>
<evidence type="ECO:0000313" key="2">
    <source>
        <dbReference type="Proteomes" id="UP001148737"/>
    </source>
</evidence>
<proteinExistence type="predicted"/>
<evidence type="ECO:0000313" key="1">
    <source>
        <dbReference type="EMBL" id="KAJ3479892.1"/>
    </source>
</evidence>
<reference evidence="1" key="1">
    <citation type="submission" date="2022-07" db="EMBL/GenBank/DDBJ databases">
        <title>Genome Sequence of Lecanicillium saksenae.</title>
        <authorList>
            <person name="Buettner E."/>
        </authorList>
    </citation>
    <scope>NUCLEOTIDE SEQUENCE</scope>
    <source>
        <strain evidence="1">VT-O1</strain>
    </source>
</reference>
<gene>
    <name evidence="1" type="ORF">NLG97_g8201</name>
</gene>
<comment type="caution">
    <text evidence="1">The sequence shown here is derived from an EMBL/GenBank/DDBJ whole genome shotgun (WGS) entry which is preliminary data.</text>
</comment>
<sequence>MVEITLTILGLDDLERPSHGITPIRADVVRNGLDHARAGVLKDPKVAAAMQQHGKVGEDDEGLGPVLAQDVDVLCRDDDGEGGDGVLARVGGQVVVQVKRPLELLDGDAAGLEAGGREVGAAEEVVGGARTRGPSRRCRGWPRG</sequence>
<name>A0ACC1QML0_9HYPO</name>
<dbReference type="Proteomes" id="UP001148737">
    <property type="component" value="Unassembled WGS sequence"/>
</dbReference>
<keyword evidence="2" id="KW-1185">Reference proteome</keyword>
<dbReference type="EMBL" id="JANAKD010001395">
    <property type="protein sequence ID" value="KAJ3479892.1"/>
    <property type="molecule type" value="Genomic_DNA"/>
</dbReference>
<organism evidence="1 2">
    <name type="scientific">Lecanicillium saksenae</name>
    <dbReference type="NCBI Taxonomy" id="468837"/>
    <lineage>
        <taxon>Eukaryota</taxon>
        <taxon>Fungi</taxon>
        <taxon>Dikarya</taxon>
        <taxon>Ascomycota</taxon>
        <taxon>Pezizomycotina</taxon>
        <taxon>Sordariomycetes</taxon>
        <taxon>Hypocreomycetidae</taxon>
        <taxon>Hypocreales</taxon>
        <taxon>Cordycipitaceae</taxon>
        <taxon>Lecanicillium</taxon>
    </lineage>
</organism>
<accession>A0ACC1QML0</accession>